<evidence type="ECO:0000256" key="2">
    <source>
        <dbReference type="ARBA" id="ARBA00009630"/>
    </source>
</evidence>
<evidence type="ECO:0000256" key="8">
    <source>
        <dbReference type="PIRNR" id="PIRNR005894"/>
    </source>
</evidence>
<proteinExistence type="inferred from homology"/>
<dbReference type="PROSITE" id="PS51354">
    <property type="entry name" value="GLUTAREDOXIN_2"/>
    <property type="match status" value="1"/>
</dbReference>
<feature type="binding site" evidence="10">
    <location>
        <position position="29"/>
    </location>
    <ligand>
        <name>[2Fe-2S] cluster</name>
        <dbReference type="ChEBI" id="CHEBI:190135"/>
        <note>ligand shared between dimeric partners</note>
    </ligand>
</feature>
<evidence type="ECO:0000256" key="6">
    <source>
        <dbReference type="ARBA" id="ARBA00023014"/>
    </source>
</evidence>
<dbReference type="OrthoDB" id="9804115at2"/>
<accession>A0A4D6Y8F6</accession>
<dbReference type="EMBL" id="CP032999">
    <property type="protein sequence ID" value="QCI25937.1"/>
    <property type="molecule type" value="Genomic_DNA"/>
</dbReference>
<dbReference type="PANTHER" id="PTHR10293:SF72">
    <property type="entry name" value="MONOTHIOL GLUTAREDOXIN-S14, CHLOROPLASTIC"/>
    <property type="match status" value="1"/>
</dbReference>
<comment type="similarity">
    <text evidence="2 8">Belongs to the glutaredoxin family. Monothiol subfamily.</text>
</comment>
<keyword evidence="6 10" id="KW-0411">Iron-sulfur</keyword>
<comment type="function">
    <text evidence="1">Monothiol glutaredoxin involved in the biogenesis of iron-sulfur clusters.</text>
</comment>
<feature type="binding site" evidence="9">
    <location>
        <position position="70"/>
    </location>
    <ligand>
        <name>glutathione</name>
        <dbReference type="ChEBI" id="CHEBI:57925"/>
    </ligand>
</feature>
<feature type="domain" description="Glutaredoxin" evidence="11">
    <location>
        <begin position="16"/>
        <end position="80"/>
    </location>
</feature>
<evidence type="ECO:0000256" key="10">
    <source>
        <dbReference type="PIRSR" id="PIRSR005894-2"/>
    </source>
</evidence>
<feature type="binding site" evidence="9">
    <location>
        <begin position="83"/>
        <end position="84"/>
    </location>
    <ligand>
        <name>glutathione</name>
        <dbReference type="ChEBI" id="CHEBI:57925"/>
    </ligand>
</feature>
<dbReference type="InterPro" id="IPR004480">
    <property type="entry name" value="Monothiol_GRX-rel"/>
</dbReference>
<evidence type="ECO:0000313" key="13">
    <source>
        <dbReference type="Proteomes" id="UP000298685"/>
    </source>
</evidence>
<protein>
    <recommendedName>
        <fullName evidence="8">Glutaredoxin</fullName>
    </recommendedName>
</protein>
<dbReference type="CDD" id="cd03028">
    <property type="entry name" value="GRX_PICOT_like"/>
    <property type="match status" value="1"/>
</dbReference>
<evidence type="ECO:0000256" key="3">
    <source>
        <dbReference type="ARBA" id="ARBA00022714"/>
    </source>
</evidence>
<evidence type="ECO:0000259" key="11">
    <source>
        <dbReference type="Pfam" id="PF00462"/>
    </source>
</evidence>
<dbReference type="SUPFAM" id="SSF52833">
    <property type="entry name" value="Thioredoxin-like"/>
    <property type="match status" value="1"/>
</dbReference>
<dbReference type="NCBIfam" id="TIGR00365">
    <property type="entry name" value="Grx4 family monothiol glutaredoxin"/>
    <property type="match status" value="1"/>
</dbReference>
<evidence type="ECO:0000256" key="7">
    <source>
        <dbReference type="ARBA" id="ARBA00023284"/>
    </source>
</evidence>
<dbReference type="Gene3D" id="3.40.30.10">
    <property type="entry name" value="Glutaredoxin"/>
    <property type="match status" value="1"/>
</dbReference>
<dbReference type="InterPro" id="IPR002109">
    <property type="entry name" value="Glutaredoxin"/>
</dbReference>
<evidence type="ECO:0000256" key="4">
    <source>
        <dbReference type="ARBA" id="ARBA00022723"/>
    </source>
</evidence>
<dbReference type="Proteomes" id="UP000298685">
    <property type="component" value="Chromosome"/>
</dbReference>
<dbReference type="InterPro" id="IPR014434">
    <property type="entry name" value="Monothiol_GRX"/>
</dbReference>
<dbReference type="InterPro" id="IPR033658">
    <property type="entry name" value="GRX_PICOT-like"/>
</dbReference>
<dbReference type="Pfam" id="PF00462">
    <property type="entry name" value="Glutaredoxin"/>
    <property type="match status" value="1"/>
</dbReference>
<organism evidence="12 13">
    <name type="scientific">Buchnera aphidicola</name>
    <name type="common">Sarucallis kahawaluokalani</name>
    <dbReference type="NCBI Taxonomy" id="1241878"/>
    <lineage>
        <taxon>Bacteria</taxon>
        <taxon>Pseudomonadati</taxon>
        <taxon>Pseudomonadota</taxon>
        <taxon>Gammaproteobacteria</taxon>
        <taxon>Enterobacterales</taxon>
        <taxon>Erwiniaceae</taxon>
        <taxon>Buchnera</taxon>
    </lineage>
</organism>
<dbReference type="AlphaFoldDB" id="A0A4D6Y8F6"/>
<evidence type="ECO:0000313" key="12">
    <source>
        <dbReference type="EMBL" id="QCI25937.1"/>
    </source>
</evidence>
<gene>
    <name evidence="12" type="primary">grxD</name>
    <name evidence="12" type="ORF">D9V78_00685</name>
</gene>
<dbReference type="PIRSF" id="PIRSF005894">
    <property type="entry name" value="Monothiol_GRX"/>
    <property type="match status" value="1"/>
</dbReference>
<feature type="binding site" evidence="9">
    <location>
        <position position="58"/>
    </location>
    <ligand>
        <name>glutathione</name>
        <dbReference type="ChEBI" id="CHEBI:57925"/>
    </ligand>
</feature>
<evidence type="ECO:0000256" key="1">
    <source>
        <dbReference type="ARBA" id="ARBA00002853"/>
    </source>
</evidence>
<keyword evidence="7" id="KW-0676">Redox-active center</keyword>
<feature type="binding site" evidence="9">
    <location>
        <position position="21"/>
    </location>
    <ligand>
        <name>glutathione</name>
        <dbReference type="ChEBI" id="CHEBI:57925"/>
    </ligand>
</feature>
<dbReference type="GO" id="GO:0051537">
    <property type="term" value="F:2 iron, 2 sulfur cluster binding"/>
    <property type="evidence" value="ECO:0007669"/>
    <property type="project" value="UniProtKB-KW"/>
</dbReference>
<dbReference type="RefSeq" id="WP_158350440.1">
    <property type="nucleotide sequence ID" value="NZ_CP032999.1"/>
</dbReference>
<dbReference type="InterPro" id="IPR036249">
    <property type="entry name" value="Thioredoxin-like_sf"/>
</dbReference>
<sequence>MDVLKEIQQQIQNNSILLYMKGVPNAPSCGYSARAVEALSSCKVRFAYVNVLDHNEIRTMLPKYANWPTFPQLWVNGKLIGGCDIILQMLKDGELQELFKSINNK</sequence>
<reference evidence="12 13" key="1">
    <citation type="submission" date="2018-10" db="EMBL/GenBank/DDBJ databases">
        <title>Comparative functional genomics of the obligate endosymbiont Buchnera aphidicola.</title>
        <authorList>
            <person name="Chong R.A."/>
        </authorList>
    </citation>
    <scope>NUCLEOTIDE SEQUENCE [LARGE SCALE GENOMIC DNA]</scope>
    <source>
        <strain evidence="12 13">Ska</strain>
    </source>
</reference>
<dbReference type="GO" id="GO:0046872">
    <property type="term" value="F:metal ion binding"/>
    <property type="evidence" value="ECO:0007669"/>
    <property type="project" value="UniProtKB-KW"/>
</dbReference>
<keyword evidence="4 10" id="KW-0479">Metal-binding</keyword>
<dbReference type="PANTHER" id="PTHR10293">
    <property type="entry name" value="GLUTAREDOXIN FAMILY MEMBER"/>
    <property type="match status" value="1"/>
</dbReference>
<keyword evidence="5 10" id="KW-0408">Iron</keyword>
<keyword evidence="3 10" id="KW-0001">2Fe-2S</keyword>
<evidence type="ECO:0000256" key="9">
    <source>
        <dbReference type="PIRSR" id="PIRSR005894-1"/>
    </source>
</evidence>
<evidence type="ECO:0000256" key="5">
    <source>
        <dbReference type="ARBA" id="ARBA00023004"/>
    </source>
</evidence>
<dbReference type="GO" id="GO:0015036">
    <property type="term" value="F:disulfide oxidoreductase activity"/>
    <property type="evidence" value="ECO:0007669"/>
    <property type="project" value="InterPro"/>
</dbReference>
<name>A0A4D6Y8F6_9GAMM</name>